<feature type="region of interest" description="Disordered" evidence="1">
    <location>
        <begin position="1"/>
        <end position="20"/>
    </location>
</feature>
<evidence type="ECO:0000313" key="3">
    <source>
        <dbReference type="Proteomes" id="UP001465755"/>
    </source>
</evidence>
<evidence type="ECO:0000256" key="1">
    <source>
        <dbReference type="SAM" id="MobiDB-lite"/>
    </source>
</evidence>
<evidence type="ECO:0008006" key="4">
    <source>
        <dbReference type="Google" id="ProtNLM"/>
    </source>
</evidence>
<evidence type="ECO:0000313" key="2">
    <source>
        <dbReference type="EMBL" id="KAK9810891.1"/>
    </source>
</evidence>
<feature type="compositionally biased region" description="Basic residues" evidence="1">
    <location>
        <begin position="11"/>
        <end position="20"/>
    </location>
</feature>
<dbReference type="AlphaFoldDB" id="A0AAW1PN65"/>
<accession>A0AAW1PN65</accession>
<sequence>MQEPFTPLAAPKKKKKKRQTGKNRLCYLCFAKTHEVKDCPFCPETLPKGELGTFVHFLKTAWPFRADWDHESLFNRRLRGFILEYPLNWSSSGR</sequence>
<name>A0AAW1PN65_9CHLO</name>
<protein>
    <recommendedName>
        <fullName evidence="4">LAGLIDADG homing endonuclease</fullName>
    </recommendedName>
</protein>
<reference evidence="2 3" key="1">
    <citation type="journal article" date="2024" name="Nat. Commun.">
        <title>Phylogenomics reveals the evolutionary origins of lichenization in chlorophyte algae.</title>
        <authorList>
            <person name="Puginier C."/>
            <person name="Libourel C."/>
            <person name="Otte J."/>
            <person name="Skaloud P."/>
            <person name="Haon M."/>
            <person name="Grisel S."/>
            <person name="Petersen M."/>
            <person name="Berrin J.G."/>
            <person name="Delaux P.M."/>
            <person name="Dal Grande F."/>
            <person name="Keller J."/>
        </authorList>
    </citation>
    <scope>NUCLEOTIDE SEQUENCE [LARGE SCALE GENOMIC DNA]</scope>
    <source>
        <strain evidence="2 3">SAG 2036</strain>
    </source>
</reference>
<organism evidence="2 3">
    <name type="scientific">Symbiochloris irregularis</name>
    <dbReference type="NCBI Taxonomy" id="706552"/>
    <lineage>
        <taxon>Eukaryota</taxon>
        <taxon>Viridiplantae</taxon>
        <taxon>Chlorophyta</taxon>
        <taxon>core chlorophytes</taxon>
        <taxon>Trebouxiophyceae</taxon>
        <taxon>Trebouxiales</taxon>
        <taxon>Trebouxiaceae</taxon>
        <taxon>Symbiochloris</taxon>
    </lineage>
</organism>
<keyword evidence="3" id="KW-1185">Reference proteome</keyword>
<dbReference type="Proteomes" id="UP001465755">
    <property type="component" value="Unassembled WGS sequence"/>
</dbReference>
<proteinExistence type="predicted"/>
<comment type="caution">
    <text evidence="2">The sequence shown here is derived from an EMBL/GenBank/DDBJ whole genome shotgun (WGS) entry which is preliminary data.</text>
</comment>
<gene>
    <name evidence="2" type="ORF">WJX73_005663</name>
</gene>
<dbReference type="EMBL" id="JALJOQ010000013">
    <property type="protein sequence ID" value="KAK9810891.1"/>
    <property type="molecule type" value="Genomic_DNA"/>
</dbReference>